<dbReference type="Gene3D" id="3.30.1460.30">
    <property type="entry name" value="YgaC/TfoX-N like chaperone"/>
    <property type="match status" value="1"/>
</dbReference>
<dbReference type="PANTHER" id="PTHR36121">
    <property type="entry name" value="PROTEIN SXY"/>
    <property type="match status" value="1"/>
</dbReference>
<dbReference type="SUPFAM" id="SSF159894">
    <property type="entry name" value="YgaC/TfoX-N like"/>
    <property type="match status" value="1"/>
</dbReference>
<organism evidence="3 4">
    <name type="scientific">Gallibacterium melopsittaci</name>
    <dbReference type="NCBI Taxonomy" id="516063"/>
    <lineage>
        <taxon>Bacteria</taxon>
        <taxon>Pseudomonadati</taxon>
        <taxon>Pseudomonadota</taxon>
        <taxon>Gammaproteobacteria</taxon>
        <taxon>Pasteurellales</taxon>
        <taxon>Pasteurellaceae</taxon>
        <taxon>Gallibacterium</taxon>
    </lineage>
</organism>
<dbReference type="InterPro" id="IPR007077">
    <property type="entry name" value="TfoX_C"/>
</dbReference>
<evidence type="ECO:0000313" key="4">
    <source>
        <dbReference type="Proteomes" id="UP001589769"/>
    </source>
</evidence>
<dbReference type="PIRSF" id="PIRSF028788">
    <property type="entry name" value="TfoX_Sxy"/>
    <property type="match status" value="1"/>
</dbReference>
<feature type="domain" description="TfoX C-terminal" evidence="2">
    <location>
        <begin position="117"/>
        <end position="191"/>
    </location>
</feature>
<dbReference type="Gene3D" id="1.10.150.20">
    <property type="entry name" value="5' to 3' exonuclease, C-terminal subdomain"/>
    <property type="match status" value="1"/>
</dbReference>
<dbReference type="InterPro" id="IPR047525">
    <property type="entry name" value="TfoX-like"/>
</dbReference>
<dbReference type="InterPro" id="IPR026256">
    <property type="entry name" value="TfoX-like_gammaprotbact"/>
</dbReference>
<sequence length="211" mass="24922">MKKLTQTEINTACILQKLTELIGPVTAKSLFYGYGIFKNEYMFGIYQKNFFYLRATDELSKLLLRLGAVPNPYTNPSNQYFYLPKEITDNDEQYRLYLILSIEQVKQEKKRIIKKKKNQIRDLPNLSIKHERLLARIGVKNVKDFRRQGPAMIFVELKKIILIENLNLYWKLVGAFYLKHDSLLTLTEKEEHLRLLNIKLLQAGYPEEFLS</sequence>
<keyword evidence="4" id="KW-1185">Reference proteome</keyword>
<evidence type="ECO:0000259" key="2">
    <source>
        <dbReference type="Pfam" id="PF04994"/>
    </source>
</evidence>
<dbReference type="Pfam" id="PF04993">
    <property type="entry name" value="TfoX_N"/>
    <property type="match status" value="1"/>
</dbReference>
<proteinExistence type="predicted"/>
<dbReference type="EMBL" id="JBHLWA010000013">
    <property type="protein sequence ID" value="MFC0322608.1"/>
    <property type="molecule type" value="Genomic_DNA"/>
</dbReference>
<dbReference type="Proteomes" id="UP001589769">
    <property type="component" value="Unassembled WGS sequence"/>
</dbReference>
<protein>
    <submittedName>
        <fullName evidence="3">TfoX/Sxy family DNA transformation protein</fullName>
    </submittedName>
</protein>
<name>A0ABV6HUQ5_9PAST</name>
<dbReference type="RefSeq" id="WP_382373481.1">
    <property type="nucleotide sequence ID" value="NZ_JBHLWA010000013.1"/>
</dbReference>
<gene>
    <name evidence="3" type="ORF">ACFFHT_03385</name>
</gene>
<evidence type="ECO:0000313" key="3">
    <source>
        <dbReference type="EMBL" id="MFC0322608.1"/>
    </source>
</evidence>
<dbReference type="PANTHER" id="PTHR36121:SF1">
    <property type="entry name" value="PROTEIN SXY"/>
    <property type="match status" value="1"/>
</dbReference>
<evidence type="ECO:0000259" key="1">
    <source>
        <dbReference type="Pfam" id="PF04993"/>
    </source>
</evidence>
<feature type="domain" description="TfoX N-terminal" evidence="1">
    <location>
        <begin position="20"/>
        <end position="104"/>
    </location>
</feature>
<accession>A0ABV6HUQ5</accession>
<reference evidence="3 4" key="1">
    <citation type="submission" date="2024-09" db="EMBL/GenBank/DDBJ databases">
        <authorList>
            <person name="Sun Q."/>
            <person name="Mori K."/>
        </authorList>
    </citation>
    <scope>NUCLEOTIDE SEQUENCE [LARGE SCALE GENOMIC DNA]</scope>
    <source>
        <strain evidence="3 4">CCM 7538</strain>
    </source>
</reference>
<dbReference type="Pfam" id="PF04994">
    <property type="entry name" value="TfoX_C"/>
    <property type="match status" value="1"/>
</dbReference>
<dbReference type="InterPro" id="IPR007076">
    <property type="entry name" value="TfoX_N"/>
</dbReference>
<comment type="caution">
    <text evidence="3">The sequence shown here is derived from an EMBL/GenBank/DDBJ whole genome shotgun (WGS) entry which is preliminary data.</text>
</comment>